<dbReference type="FunFam" id="3.90.1480.20:FF:000015">
    <property type="entry name" value="Lactosylceramide alpha-2,3-sialyltransferase"/>
    <property type="match status" value="1"/>
</dbReference>
<accession>A0A9D3QJG4</accession>
<reference evidence="18" key="1">
    <citation type="submission" date="2021-01" db="EMBL/GenBank/DDBJ databases">
        <authorList>
            <person name="Zahm M."/>
            <person name="Roques C."/>
            <person name="Cabau C."/>
            <person name="Klopp C."/>
            <person name="Donnadieu C."/>
            <person name="Jouanno E."/>
            <person name="Lampietro C."/>
            <person name="Louis A."/>
            <person name="Herpin A."/>
            <person name="Echchiki A."/>
            <person name="Berthelot C."/>
            <person name="Parey E."/>
            <person name="Roest-Crollius H."/>
            <person name="Braasch I."/>
            <person name="Postlethwait J."/>
            <person name="Bobe J."/>
            <person name="Montfort J."/>
            <person name="Bouchez O."/>
            <person name="Begum T."/>
            <person name="Mejri S."/>
            <person name="Adams A."/>
            <person name="Chen W.-J."/>
            <person name="Guiguen Y."/>
        </authorList>
    </citation>
    <scope>NUCLEOTIDE SEQUENCE</scope>
    <source>
        <strain evidence="18">YG-15Mar2019-1</strain>
        <tissue evidence="18">Brain</tissue>
    </source>
</reference>
<keyword evidence="6" id="KW-0812">Transmembrane</keyword>
<dbReference type="GO" id="GO:0009312">
    <property type="term" value="P:oligosaccharide biosynthetic process"/>
    <property type="evidence" value="ECO:0007669"/>
    <property type="project" value="TreeGrafter"/>
</dbReference>
<dbReference type="PANTHER" id="PTHR45941:SF1">
    <property type="entry name" value="ALPHA-N-ACETYLGALACTOSAMINIDE ALPHA-2,6-SIALYLTRANSFERASE 1"/>
    <property type="match status" value="1"/>
</dbReference>
<evidence type="ECO:0000256" key="17">
    <source>
        <dbReference type="PIRSR" id="PIRSR005557-2"/>
    </source>
</evidence>
<comment type="catalytic activity">
    <reaction evidence="13">
        <text>a beta-D-galactosyl-(1-&gt;3)-N-acetyl-alpha-D-galactosaminyl derivative + CMP-N-acetyl-beta-neuraminate = a beta-D-galactosyl-(1-&gt;3)-[N-acetyl-alpha-neuraminyl-(2-&gt;6)]-N-acetyl-alpha-D-galactosaminyl derivative + CMP + H(+)</text>
        <dbReference type="Rhea" id="RHEA:11136"/>
        <dbReference type="ChEBI" id="CHEBI:15378"/>
        <dbReference type="ChEBI" id="CHEBI:57812"/>
        <dbReference type="ChEBI" id="CHEBI:60377"/>
        <dbReference type="ChEBI" id="CHEBI:133470"/>
        <dbReference type="ChEBI" id="CHEBI:140764"/>
        <dbReference type="EC" id="2.4.3.3"/>
    </reaction>
    <physiologicalReaction direction="left-to-right" evidence="13">
        <dbReference type="Rhea" id="RHEA:11137"/>
    </physiologicalReaction>
</comment>
<dbReference type="Pfam" id="PF00777">
    <property type="entry name" value="Glyco_transf_29"/>
    <property type="match status" value="1"/>
</dbReference>
<comment type="subcellular location">
    <subcellularLocation>
        <location evidence="1">Golgi apparatus membrane</location>
        <topology evidence="1">Single-pass type II membrane protein</topology>
    </subcellularLocation>
</comment>
<evidence type="ECO:0000256" key="1">
    <source>
        <dbReference type="ARBA" id="ARBA00004323"/>
    </source>
</evidence>
<dbReference type="EC" id="2.4.3.3" evidence="14"/>
<dbReference type="OrthoDB" id="10264956at2759"/>
<evidence type="ECO:0000256" key="5">
    <source>
        <dbReference type="ARBA" id="ARBA00022679"/>
    </source>
</evidence>
<organism evidence="18 19">
    <name type="scientific">Megalops atlanticus</name>
    <name type="common">Tarpon</name>
    <name type="synonym">Clupea gigantea</name>
    <dbReference type="NCBI Taxonomy" id="7932"/>
    <lineage>
        <taxon>Eukaryota</taxon>
        <taxon>Metazoa</taxon>
        <taxon>Chordata</taxon>
        <taxon>Craniata</taxon>
        <taxon>Vertebrata</taxon>
        <taxon>Euteleostomi</taxon>
        <taxon>Actinopterygii</taxon>
        <taxon>Neopterygii</taxon>
        <taxon>Teleostei</taxon>
        <taxon>Elopiformes</taxon>
        <taxon>Megalopidae</taxon>
        <taxon>Megalops</taxon>
    </lineage>
</organism>
<dbReference type="PIRSF" id="PIRSF005557">
    <property type="entry name" value="Sialyl_trans"/>
    <property type="match status" value="1"/>
</dbReference>
<evidence type="ECO:0000256" key="12">
    <source>
        <dbReference type="ARBA" id="ARBA00023180"/>
    </source>
</evidence>
<evidence type="ECO:0000256" key="4">
    <source>
        <dbReference type="ARBA" id="ARBA00022676"/>
    </source>
</evidence>
<evidence type="ECO:0000256" key="7">
    <source>
        <dbReference type="ARBA" id="ARBA00022968"/>
    </source>
</evidence>
<evidence type="ECO:0000256" key="16">
    <source>
        <dbReference type="ARBA" id="ARBA00052285"/>
    </source>
</evidence>
<comment type="catalytic activity">
    <reaction evidence="15">
        <text>a 3-O-[N-acetyl-alpha-neuraminyl-(2-&gt;3)-beta-D-galactosyl-(1-&gt;3)-N-acetyl-alpha-D-galactosaminyl]-L-threonyl-[protein] + CMP-N-acetyl-beta-neuraminate = a 3-O-{alpha-Neu5Ac-(2-&gt;3)-beta-D-Gal-(1-&gt;3)-[alpha-Neu5Ac-(2-&gt;6)]-alpha-D-GalNAc}-L-threonyl-[protein] + CMP + H(+)</text>
        <dbReference type="Rhea" id="RHEA:81659"/>
        <dbReference type="Rhea" id="RHEA-COMP:14417"/>
        <dbReference type="Rhea" id="RHEA-COMP:16763"/>
        <dbReference type="ChEBI" id="CHEBI:15378"/>
        <dbReference type="ChEBI" id="CHEBI:57812"/>
        <dbReference type="ChEBI" id="CHEBI:60377"/>
        <dbReference type="ChEBI" id="CHEBI:139598"/>
        <dbReference type="ChEBI" id="CHEBI:156398"/>
    </reaction>
    <physiologicalReaction direction="left-to-right" evidence="15">
        <dbReference type="Rhea" id="RHEA:81660"/>
    </physiologicalReaction>
</comment>
<dbReference type="GO" id="GO:0001665">
    <property type="term" value="F:alpha-N-acetylgalactosaminide alpha-2,6-sialyltransferase activity"/>
    <property type="evidence" value="ECO:0007669"/>
    <property type="project" value="UniProtKB-EC"/>
</dbReference>
<comment type="pathway">
    <text evidence="2">Protein modification; protein glycosylation.</text>
</comment>
<evidence type="ECO:0000313" key="18">
    <source>
        <dbReference type="EMBL" id="KAG7491765.1"/>
    </source>
</evidence>
<comment type="caution">
    <text evidence="18">The sequence shown here is derived from an EMBL/GenBank/DDBJ whole genome shotgun (WGS) entry which is preliminary data.</text>
</comment>
<sequence>MRKQSFKKIPVWEFEEVYLQDPQPRETTCPQSLRNSQDPVFKAAFIPNVQLFMHREHLNISEWNRLAHFNNPFGFMGYNYKVVKQAVDLIPKLKDYQLLPVPTADKQGCIRCAVVANGGILNGSGMGKEIDSHDYVFRMNGAVTTGHEDDVGKKTSVYVHTAHSLISSLTVLRNKGFRHIPLDKDIKYVLIPEGSRDYNFLESLYLNRRVPKGDYRGRTPRSYYSNHFNESRFYVLHPDFLRYVRNRFLRARRLQFRSWWMYRPTNGAFTLFLALHVCDVVHAYGFSTANHRKYPNYYYDQKHTRMVFYINHDYVLEMLTWKRLHDMKVIKLFQRDEEDTQMPGGSREAKQNG</sequence>
<name>A0A9D3QJG4_MEGAT</name>
<evidence type="ECO:0000313" key="19">
    <source>
        <dbReference type="Proteomes" id="UP001046870"/>
    </source>
</evidence>
<keyword evidence="10" id="KW-0472">Membrane</keyword>
<keyword evidence="9" id="KW-0333">Golgi apparatus</keyword>
<keyword evidence="8" id="KW-1133">Transmembrane helix</keyword>
<evidence type="ECO:0000256" key="14">
    <source>
        <dbReference type="ARBA" id="ARBA00039109"/>
    </source>
</evidence>
<evidence type="ECO:0000256" key="6">
    <source>
        <dbReference type="ARBA" id="ARBA00022692"/>
    </source>
</evidence>
<evidence type="ECO:0000256" key="8">
    <source>
        <dbReference type="ARBA" id="ARBA00022989"/>
    </source>
</evidence>
<dbReference type="Gene3D" id="3.90.1480.20">
    <property type="entry name" value="Glycosyl transferase family 29"/>
    <property type="match status" value="1"/>
</dbReference>
<dbReference type="GO" id="GO:0000139">
    <property type="term" value="C:Golgi membrane"/>
    <property type="evidence" value="ECO:0007669"/>
    <property type="project" value="UniProtKB-SubCell"/>
</dbReference>
<proteinExistence type="inferred from homology"/>
<evidence type="ECO:0000256" key="15">
    <source>
        <dbReference type="ARBA" id="ARBA00050664"/>
    </source>
</evidence>
<evidence type="ECO:0000256" key="10">
    <source>
        <dbReference type="ARBA" id="ARBA00023136"/>
    </source>
</evidence>
<evidence type="ECO:0000256" key="2">
    <source>
        <dbReference type="ARBA" id="ARBA00004922"/>
    </source>
</evidence>
<evidence type="ECO:0000256" key="3">
    <source>
        <dbReference type="ARBA" id="ARBA00006003"/>
    </source>
</evidence>
<dbReference type="AlphaFoldDB" id="A0A9D3QJG4"/>
<keyword evidence="12" id="KW-0325">Glycoprotein</keyword>
<comment type="similarity">
    <text evidence="3">Belongs to the glycosyltransferase 29 family.</text>
</comment>
<evidence type="ECO:0000256" key="13">
    <source>
        <dbReference type="ARBA" id="ARBA00036348"/>
    </source>
</evidence>
<dbReference type="InterPro" id="IPR012163">
    <property type="entry name" value="Sialyl_trans"/>
</dbReference>
<keyword evidence="4" id="KW-0328">Glycosyltransferase</keyword>
<protein>
    <recommendedName>
        <fullName evidence="14">alpha-N-acetylgalactosaminide alpha-2,6-sialyltransferase</fullName>
        <ecNumber evidence="14">2.4.3.3</ecNumber>
    </recommendedName>
</protein>
<keyword evidence="5" id="KW-0808">Transferase</keyword>
<dbReference type="InterPro" id="IPR038578">
    <property type="entry name" value="GT29-like_sf"/>
</dbReference>
<dbReference type="EMBL" id="JAFDVH010000001">
    <property type="protein sequence ID" value="KAG7491765.1"/>
    <property type="molecule type" value="Genomic_DNA"/>
</dbReference>
<dbReference type="PANTHER" id="PTHR45941">
    <property type="entry name" value="ALPHA-N-ACETYLGALACTOSAMINIDE ALPHA-2,6-SIALYLTRANSFERASE 2-LIKE-RELATED"/>
    <property type="match status" value="1"/>
</dbReference>
<evidence type="ECO:0000256" key="11">
    <source>
        <dbReference type="ARBA" id="ARBA00023157"/>
    </source>
</evidence>
<dbReference type="Proteomes" id="UP001046870">
    <property type="component" value="Chromosome 1"/>
</dbReference>
<keyword evidence="11" id="KW-1015">Disulfide bond</keyword>
<keyword evidence="7" id="KW-0735">Signal-anchor</keyword>
<feature type="disulfide bond" evidence="17">
    <location>
        <begin position="112"/>
        <end position="278"/>
    </location>
</feature>
<gene>
    <name evidence="18" type="ORF">MATL_G00007030</name>
</gene>
<dbReference type="InterPro" id="IPR001675">
    <property type="entry name" value="Glyco_trans_29"/>
</dbReference>
<keyword evidence="19" id="KW-1185">Reference proteome</keyword>
<evidence type="ECO:0000256" key="9">
    <source>
        <dbReference type="ARBA" id="ARBA00023034"/>
    </source>
</evidence>
<comment type="catalytic activity">
    <reaction evidence="16">
        <text>a 3-O-[N-acetyl-alpha-D-galactosaminyl]-L-threonyl-[protein] + CMP-N-acetyl-beta-neuraminate = a 3-O-[N-acetyl-alpha-neuraminosyl-(2-&gt;6)-N-acetyl-alpha-D-galactosaminyl]-L-threonyl-[protein] + CMP + H(+)</text>
        <dbReference type="Rhea" id="RHEA:81643"/>
        <dbReference type="Rhea" id="RHEA-COMP:11689"/>
        <dbReference type="Rhea" id="RHEA-COMP:19720"/>
        <dbReference type="ChEBI" id="CHEBI:15378"/>
        <dbReference type="ChEBI" id="CHEBI:57812"/>
        <dbReference type="ChEBI" id="CHEBI:60377"/>
        <dbReference type="ChEBI" id="CHEBI:87075"/>
        <dbReference type="ChEBI" id="CHEBI:231970"/>
    </reaction>
    <physiologicalReaction direction="left-to-right" evidence="16">
        <dbReference type="Rhea" id="RHEA:81644"/>
    </physiologicalReaction>
</comment>